<sequence length="483" mass="54782">MKIFGQVFKYSLAIVLAISTLLPSGAVTLDEARELYKAGKFDEAAPVFKAQLKRKPNDGSLNHWYGVCLFHAKKYDEAEKYLKIGVKRKVLESPHFLGDVYMAQYRFDEAAESYQDYIDALEKARKQVPDSITEAMARARKAKLMLRHVEQVPIIDSLIVDADSFFKHYKMTPESGRIGTAEMLGVAIPDSAIGYMPQRGDKVFFGMPNGETGYDLCSMNKLTDGRWSRISPLPEGVNTPRDEAYPFFLNDGVTLYFASNGEGSIGGYDIFITRLNLENNTYLKPENVGMPFNSVFNDYMMAVDEMLNIGWFVSDRELIPGKVTVYLFIPNESKRTYDLDSVQTDIKSLALIRSIRDSWPEGADYTELLEKLNHIKEVQTVARPDFVFAIYNGIHYTHLDQFTSAEARNLYVKANETRKHIAQLEAEAAKLRPKYAKSEGTTRQRLAAEIGSLEAQLLTLYPQPGKYENQARKAEIDALQKRR</sequence>
<evidence type="ECO:0000256" key="1">
    <source>
        <dbReference type="SAM" id="SignalP"/>
    </source>
</evidence>
<dbReference type="SUPFAM" id="SSF48452">
    <property type="entry name" value="TPR-like"/>
    <property type="match status" value="1"/>
</dbReference>
<proteinExistence type="predicted"/>
<dbReference type="Pfam" id="PF13432">
    <property type="entry name" value="TPR_16"/>
    <property type="match status" value="1"/>
</dbReference>
<dbReference type="InterPro" id="IPR011990">
    <property type="entry name" value="TPR-like_helical_dom_sf"/>
</dbReference>
<accession>A0A921SUH3</accession>
<dbReference type="Proteomes" id="UP000757103">
    <property type="component" value="Unassembled WGS sequence"/>
</dbReference>
<feature type="chain" id="PRO_5036928099" evidence="1">
    <location>
        <begin position="27"/>
        <end position="483"/>
    </location>
</feature>
<dbReference type="InterPro" id="IPR011659">
    <property type="entry name" value="WD40"/>
</dbReference>
<reference evidence="2" key="2">
    <citation type="submission" date="2021-09" db="EMBL/GenBank/DDBJ databases">
        <authorList>
            <person name="Gilroy R."/>
        </authorList>
    </citation>
    <scope>NUCLEOTIDE SEQUENCE</scope>
    <source>
        <strain evidence="2">CHK121-7720</strain>
    </source>
</reference>
<protein>
    <submittedName>
        <fullName evidence="2">Tetratricopeptide repeat protein</fullName>
    </submittedName>
</protein>
<name>A0A921SUH3_9BACT</name>
<keyword evidence="1" id="KW-0732">Signal</keyword>
<evidence type="ECO:0000313" key="3">
    <source>
        <dbReference type="Proteomes" id="UP000757103"/>
    </source>
</evidence>
<dbReference type="RefSeq" id="WP_273305657.1">
    <property type="nucleotide sequence ID" value="NZ_DYUD01000013.1"/>
</dbReference>
<gene>
    <name evidence="2" type="ORF">K8U91_03940</name>
</gene>
<evidence type="ECO:0000313" key="2">
    <source>
        <dbReference type="EMBL" id="HJG88613.1"/>
    </source>
</evidence>
<dbReference type="Gene3D" id="1.25.40.10">
    <property type="entry name" value="Tetratricopeptide repeat domain"/>
    <property type="match status" value="1"/>
</dbReference>
<reference evidence="2" key="1">
    <citation type="journal article" date="2021" name="PeerJ">
        <title>Extensive microbial diversity within the chicken gut microbiome revealed by metagenomics and culture.</title>
        <authorList>
            <person name="Gilroy R."/>
            <person name="Ravi A."/>
            <person name="Getino M."/>
            <person name="Pursley I."/>
            <person name="Horton D.L."/>
            <person name="Alikhan N.F."/>
            <person name="Baker D."/>
            <person name="Gharbi K."/>
            <person name="Hall N."/>
            <person name="Watson M."/>
            <person name="Adriaenssens E.M."/>
            <person name="Foster-Nyarko E."/>
            <person name="Jarju S."/>
            <person name="Secka A."/>
            <person name="Antonio M."/>
            <person name="Oren A."/>
            <person name="Chaudhuri R.R."/>
            <person name="La Ragione R."/>
            <person name="Hildebrand F."/>
            <person name="Pallen M.J."/>
        </authorList>
    </citation>
    <scope>NUCLEOTIDE SEQUENCE</scope>
    <source>
        <strain evidence="2">CHK121-7720</strain>
    </source>
</reference>
<dbReference type="EMBL" id="DYUD01000013">
    <property type="protein sequence ID" value="HJG88613.1"/>
    <property type="molecule type" value="Genomic_DNA"/>
</dbReference>
<feature type="signal peptide" evidence="1">
    <location>
        <begin position="1"/>
        <end position="26"/>
    </location>
</feature>
<comment type="caution">
    <text evidence="2">The sequence shown here is derived from an EMBL/GenBank/DDBJ whole genome shotgun (WGS) entry which is preliminary data.</text>
</comment>
<organism evidence="2 3">
    <name type="scientific">Barnesiella viscericola</name>
    <dbReference type="NCBI Taxonomy" id="397865"/>
    <lineage>
        <taxon>Bacteria</taxon>
        <taxon>Pseudomonadati</taxon>
        <taxon>Bacteroidota</taxon>
        <taxon>Bacteroidia</taxon>
        <taxon>Bacteroidales</taxon>
        <taxon>Barnesiellaceae</taxon>
        <taxon>Barnesiella</taxon>
    </lineage>
</organism>
<dbReference type="Pfam" id="PF07676">
    <property type="entry name" value="PD40"/>
    <property type="match status" value="1"/>
</dbReference>
<dbReference type="AlphaFoldDB" id="A0A921SUH3"/>